<feature type="compositionally biased region" description="Polar residues" evidence="1">
    <location>
        <begin position="70"/>
        <end position="82"/>
    </location>
</feature>
<feature type="compositionally biased region" description="Low complexity" evidence="1">
    <location>
        <begin position="364"/>
        <end position="412"/>
    </location>
</feature>
<evidence type="ECO:0000313" key="2">
    <source>
        <dbReference type="EMBL" id="KAH9839234.1"/>
    </source>
</evidence>
<feature type="compositionally biased region" description="Basic and acidic residues" evidence="1">
    <location>
        <begin position="8"/>
        <end position="18"/>
    </location>
</feature>
<accession>A0ABQ8KLN3</accession>
<feature type="compositionally biased region" description="Basic and acidic residues" evidence="1">
    <location>
        <begin position="495"/>
        <end position="507"/>
    </location>
</feature>
<organism evidence="2 3">
    <name type="scientific">Rhodofomes roseus</name>
    <dbReference type="NCBI Taxonomy" id="34475"/>
    <lineage>
        <taxon>Eukaryota</taxon>
        <taxon>Fungi</taxon>
        <taxon>Dikarya</taxon>
        <taxon>Basidiomycota</taxon>
        <taxon>Agaricomycotina</taxon>
        <taxon>Agaricomycetes</taxon>
        <taxon>Polyporales</taxon>
        <taxon>Rhodofomes</taxon>
    </lineage>
</organism>
<name>A0ABQ8KLN3_9APHY</name>
<gene>
    <name evidence="2" type="ORF">C8Q71DRAFT_503820</name>
</gene>
<feature type="compositionally biased region" description="Low complexity" evidence="1">
    <location>
        <begin position="112"/>
        <end position="124"/>
    </location>
</feature>
<keyword evidence="3" id="KW-1185">Reference proteome</keyword>
<dbReference type="GeneID" id="71999716"/>
<feature type="compositionally biased region" description="Pro residues" evidence="1">
    <location>
        <begin position="467"/>
        <end position="493"/>
    </location>
</feature>
<dbReference type="EMBL" id="JADCUA010000006">
    <property type="protein sequence ID" value="KAH9839234.1"/>
    <property type="molecule type" value="Genomic_DNA"/>
</dbReference>
<feature type="compositionally biased region" description="Low complexity" evidence="1">
    <location>
        <begin position="313"/>
        <end position="323"/>
    </location>
</feature>
<dbReference type="RefSeq" id="XP_047780989.1">
    <property type="nucleotide sequence ID" value="XM_047918984.1"/>
</dbReference>
<evidence type="ECO:0000313" key="3">
    <source>
        <dbReference type="Proteomes" id="UP000814176"/>
    </source>
</evidence>
<sequence length="541" mass="57349">MQPPLQHRQHEPSTEDGHLLAYAPATSAGARPPLRTSASDPESGLTIPFEQLSLHDQDQLRRRQHQDKQIVQQTMHAPSNPSVGPERETQYVDEGMMRLGDAKGKAPDHGYAPAAPSRPRLASRTTTPAGPKPQRPDLPHRNSSFKRHASFDSPREVPLPYMPNSHMHHLSYSQTQQHDVPPYPHVMADGVEVAAQASPPLFIAYDYDRPSPAAAAGPLLSAPDHHASTSASSSSSDSGPSTSSLSSSQSPMSVVDISMDTGGGPSTASSTNPYFSSAVLGSAPPSSFLQTQRPHAVGGGKSAQVSPVPPFSRPFSTPDASAAMPPPPSQIHSPRPLHAAGMPDRSSTVSLPLPAHTPYHTLPSAEASVAEAATSSSNASRSSLPSQDHSSSSSRSAVSLPTPSSSYSPPTSMTDAPRLSTRPRHSDPYDSAVESPMSRLLERAYAASSASSSGSGSGFLERGRMDPPAPRISPGNLPPPAPPQVLTPPPPPLSEEGRGHRPHEPFLSHELPANDAWIAVETLQREYRLLVSLPGFRRDAM</sequence>
<proteinExistence type="predicted"/>
<feature type="region of interest" description="Disordered" evidence="1">
    <location>
        <begin position="216"/>
        <end position="270"/>
    </location>
</feature>
<feature type="region of interest" description="Disordered" evidence="1">
    <location>
        <begin position="1"/>
        <end position="184"/>
    </location>
</feature>
<evidence type="ECO:0000256" key="1">
    <source>
        <dbReference type="SAM" id="MobiDB-lite"/>
    </source>
</evidence>
<feature type="compositionally biased region" description="Low complexity" evidence="1">
    <location>
        <begin position="216"/>
        <end position="253"/>
    </location>
</feature>
<comment type="caution">
    <text evidence="2">The sequence shown here is derived from an EMBL/GenBank/DDBJ whole genome shotgun (WGS) entry which is preliminary data.</text>
</comment>
<reference evidence="2 3" key="1">
    <citation type="journal article" date="2021" name="Environ. Microbiol.">
        <title>Gene family expansions and transcriptome signatures uncover fungal adaptations to wood decay.</title>
        <authorList>
            <person name="Hage H."/>
            <person name="Miyauchi S."/>
            <person name="Viragh M."/>
            <person name="Drula E."/>
            <person name="Min B."/>
            <person name="Chaduli D."/>
            <person name="Navarro D."/>
            <person name="Favel A."/>
            <person name="Norest M."/>
            <person name="Lesage-Meessen L."/>
            <person name="Balint B."/>
            <person name="Merenyi Z."/>
            <person name="de Eugenio L."/>
            <person name="Morin E."/>
            <person name="Martinez A.T."/>
            <person name="Baldrian P."/>
            <person name="Stursova M."/>
            <person name="Martinez M.J."/>
            <person name="Novotny C."/>
            <person name="Magnuson J.K."/>
            <person name="Spatafora J.W."/>
            <person name="Maurice S."/>
            <person name="Pangilinan J."/>
            <person name="Andreopoulos W."/>
            <person name="LaButti K."/>
            <person name="Hundley H."/>
            <person name="Na H."/>
            <person name="Kuo A."/>
            <person name="Barry K."/>
            <person name="Lipzen A."/>
            <person name="Henrissat B."/>
            <person name="Riley R."/>
            <person name="Ahrendt S."/>
            <person name="Nagy L.G."/>
            <person name="Grigoriev I.V."/>
            <person name="Martin F."/>
            <person name="Rosso M.N."/>
        </authorList>
    </citation>
    <scope>NUCLEOTIDE SEQUENCE [LARGE SCALE GENOMIC DNA]</scope>
    <source>
        <strain evidence="2 3">CIRM-BRFM 1785</strain>
    </source>
</reference>
<protein>
    <submittedName>
        <fullName evidence="2">Uncharacterized protein</fullName>
    </submittedName>
</protein>
<dbReference type="Proteomes" id="UP000814176">
    <property type="component" value="Unassembled WGS sequence"/>
</dbReference>
<feature type="region of interest" description="Disordered" evidence="1">
    <location>
        <begin position="285"/>
        <end position="511"/>
    </location>
</feature>